<dbReference type="GO" id="GO:0045039">
    <property type="term" value="P:protein insertion into mitochondrial inner membrane"/>
    <property type="evidence" value="ECO:0007669"/>
    <property type="project" value="TreeGrafter"/>
</dbReference>
<proteinExistence type="predicted"/>
<dbReference type="PANTHER" id="PTHR21435">
    <property type="entry name" value="MITOCHONDRIAL IMPORT INNER MEMBRANE TRANSLOCASE SUBUNIT TIM29"/>
    <property type="match status" value="1"/>
</dbReference>
<dbReference type="InterPro" id="IPR019322">
    <property type="entry name" value="TIMM29"/>
</dbReference>
<dbReference type="AlphaFoldDB" id="S4RFK9"/>
<accession>S4RFK9</accession>
<dbReference type="PANTHER" id="PTHR21435:SF1">
    <property type="entry name" value="MITOCHONDRIAL IMPORT INNER MEMBRANE TRANSLOCASE SUBUNIT TIM29"/>
    <property type="match status" value="1"/>
</dbReference>
<dbReference type="GeneTree" id="ENSGT00390000018541"/>
<sequence length="247" mass="27703">GEMAARVVRRALSLGAGVGPAASVSRWQRLLNSRIGVWCKSLLSDYTDACKDVVVGAWERPLRAAIYTAVLAGAVVSARTAPDEHSFQVALLEASGELLLLSPSERSPTTDCHVQALLKHREGGTLRFSNLLFCSVVYSSPYAPECQLYAAQCKNLKPRWVDFPSRVLDVGFGGRWWMLHKKAHDYDINDGEFEQLSPAQRIVLHEDLHSQRNEQLHELRYRQPVTLTDEQVRQAEQVRQEPLSVKV</sequence>
<dbReference type="OMA" id="WRLKWKM"/>
<dbReference type="STRING" id="7757.ENSPMAP00000003991"/>
<reference evidence="1" key="1">
    <citation type="submission" date="2025-08" db="UniProtKB">
        <authorList>
            <consortium name="Ensembl"/>
        </authorList>
    </citation>
    <scope>IDENTIFICATION</scope>
</reference>
<dbReference type="Pfam" id="PF10171">
    <property type="entry name" value="Tim29"/>
    <property type="match status" value="1"/>
</dbReference>
<name>S4RFK9_PETMA</name>
<organism evidence="1">
    <name type="scientific">Petromyzon marinus</name>
    <name type="common">Sea lamprey</name>
    <dbReference type="NCBI Taxonomy" id="7757"/>
    <lineage>
        <taxon>Eukaryota</taxon>
        <taxon>Metazoa</taxon>
        <taxon>Chordata</taxon>
        <taxon>Craniata</taxon>
        <taxon>Vertebrata</taxon>
        <taxon>Cyclostomata</taxon>
        <taxon>Hyperoartia</taxon>
        <taxon>Petromyzontiformes</taxon>
        <taxon>Petromyzontidae</taxon>
        <taxon>Petromyzon</taxon>
    </lineage>
</organism>
<protein>
    <submittedName>
        <fullName evidence="1">Translocase of inner mitochondrial membrane 29</fullName>
    </submittedName>
</protein>
<evidence type="ECO:0000313" key="1">
    <source>
        <dbReference type="Ensembl" id="ENSPMAP00000003991.1"/>
    </source>
</evidence>
<reference evidence="1" key="2">
    <citation type="submission" date="2025-09" db="UniProtKB">
        <authorList>
            <consortium name="Ensembl"/>
        </authorList>
    </citation>
    <scope>IDENTIFICATION</scope>
</reference>
<dbReference type="GO" id="GO:0042721">
    <property type="term" value="C:TIM22 mitochondrial import inner membrane insertion complex"/>
    <property type="evidence" value="ECO:0007669"/>
    <property type="project" value="InterPro"/>
</dbReference>
<dbReference type="HOGENOM" id="CLU_102697_0_0_1"/>
<dbReference type="Ensembl" id="ENSPMAT00000004008.1">
    <property type="protein sequence ID" value="ENSPMAP00000003991.1"/>
    <property type="gene ID" value="ENSPMAG00000003664.1"/>
</dbReference>